<protein>
    <submittedName>
        <fullName evidence="1">Fc receptor-like protein 5</fullName>
    </submittedName>
</protein>
<evidence type="ECO:0000313" key="1">
    <source>
        <dbReference type="EMBL" id="KAG8006053.1"/>
    </source>
</evidence>
<organism evidence="1 2">
    <name type="scientific">Nibea albiflora</name>
    <name type="common">Yellow drum</name>
    <name type="synonym">Corvina albiflora</name>
    <dbReference type="NCBI Taxonomy" id="240163"/>
    <lineage>
        <taxon>Eukaryota</taxon>
        <taxon>Metazoa</taxon>
        <taxon>Chordata</taxon>
        <taxon>Craniata</taxon>
        <taxon>Vertebrata</taxon>
        <taxon>Euteleostomi</taxon>
        <taxon>Actinopterygii</taxon>
        <taxon>Neopterygii</taxon>
        <taxon>Teleostei</taxon>
        <taxon>Neoteleostei</taxon>
        <taxon>Acanthomorphata</taxon>
        <taxon>Eupercaria</taxon>
        <taxon>Sciaenidae</taxon>
        <taxon>Nibea</taxon>
    </lineage>
</organism>
<dbReference type="EMBL" id="CM024809">
    <property type="protein sequence ID" value="KAG8006053.1"/>
    <property type="molecule type" value="Genomic_DNA"/>
</dbReference>
<sequence>MREGEGTDWYYTILKDGQEYVNIYNGLKTSYTLPSTRHSGEYQCFGRHKTIPYYQKQSNKVSLTVAANRPKAELRLAYRDIPIGANVTLKCSVTSPSSGWKYFWYRGKKTSEALTTQDVVFLSNETIRVSKGGVYCWPKIYYGEMITLRCEIENGEDTEWKYEWSMYSSYTHKKQNENAIRFVQSSQTGRYMCLGRTESEMSTTQCSDPFILTLSDTLPLPVLTVSPSWLNAGDSVTLNCEVEHPSAGWRFYWYKTVPKLPGNDYSPELLPDSSNGTEQDSYIVHGQTGTAGYVCRAGRGDPVYYTFYSQPKFVWSGDRNILLLSPAHPVTEGDPVSLSCKRRTGIFDSNVFFYRNDELIQNDARKELNISAVSKSDEGFYKCQHSGEESSQSWMTFVTRRQNWTQIYSGETIDVRCEIKGRGHTDWTYEWRTSSSNTPPAHSEYRIKSASHNGLYWCKGRRDLYSSTEWSQAFSLTVLSHKPKPKVMADRRTIPDGRNGNLTCSLENPAEWNYYWFRRHSALSESEIIRDGDPDRVISISQGGIYHCRGGRGSPVFFTEDSDPVAIEKRVSNKPVVSLRPNWPLIFSGEAITITCRINENAVTVWEYEWSKPNSNTSPTDDEYRISSATVSDSGDYKCVGKHKRDTYSSTEWSDVATLIVSSNRPKAELSADDRNIPVGGSVTLTCSVKPSSPGWKYFWYRGEKPSEPLTTQDVLLSTGQFSVSQEGVYRCRGGRGEPVYYTEYSDSISINKMNTYRAVVTLQPNWSKIFSGETITLRCEIKNGGGAEWEYEWIPSRSYYHPNQNEYKISSVSFSHHGQYWCKGRMKGAGPNSTGWSNAFQLTVSSKPLPVLTVSPSWLNAGDSVTLNCEVEHPSAGWRFYWYKTVPKLPDRFILYHHGYPYGFPGVHMMDRRRFYNPYSYELLSGSNNGTEQASYVIHGQTHTAGYVCRAGRGVPVYYTDYSEEKFVWSAEPIAVQPVIIGNATWHNLYQSCIVLLECSVPTVGSVSYNWTVRNQTRRGSRLQHEIKMQDGDTRFTCTAYNLVSEMSASETFKCSNVTKESGTCREVTVVYCC</sequence>
<proteinExistence type="predicted"/>
<reference evidence="1" key="1">
    <citation type="submission" date="2020-04" db="EMBL/GenBank/DDBJ databases">
        <title>A chromosome-scale assembly and high-density genetic map of the yellow drum (Nibea albiflora) genome.</title>
        <authorList>
            <person name="Xu D."/>
            <person name="Zhang W."/>
            <person name="Chen R."/>
            <person name="Tan P."/>
            <person name="Wang L."/>
            <person name="Song H."/>
            <person name="Tian L."/>
            <person name="Zhu Q."/>
            <person name="Wang B."/>
        </authorList>
    </citation>
    <scope>NUCLEOTIDE SEQUENCE</scope>
    <source>
        <strain evidence="1">ZJHYS-2018</strain>
    </source>
</reference>
<dbReference type="Proteomes" id="UP000805704">
    <property type="component" value="Chromosome 21"/>
</dbReference>
<comment type="caution">
    <text evidence="1">The sequence shown here is derived from an EMBL/GenBank/DDBJ whole genome shotgun (WGS) entry which is preliminary data.</text>
</comment>
<accession>A0ACB7EUZ5</accession>
<evidence type="ECO:0000313" key="2">
    <source>
        <dbReference type="Proteomes" id="UP000805704"/>
    </source>
</evidence>
<gene>
    <name evidence="1" type="primary">FCRL5.6</name>
    <name evidence="1" type="ORF">GBF38_005184</name>
</gene>
<name>A0ACB7EUZ5_NIBAL</name>
<keyword evidence="2" id="KW-1185">Reference proteome</keyword>